<dbReference type="AlphaFoldDB" id="A0AAW2EME3"/>
<evidence type="ECO:0000313" key="1">
    <source>
        <dbReference type="EMBL" id="KAL0104090.1"/>
    </source>
</evidence>
<gene>
    <name evidence="2" type="ORF">PUN28_006109</name>
    <name evidence="1" type="ORF">PUN28_017053</name>
</gene>
<comment type="caution">
    <text evidence="1">The sequence shown here is derived from an EMBL/GenBank/DDBJ whole genome shotgun (WGS) entry which is preliminary data.</text>
</comment>
<dbReference type="EMBL" id="JADYXP020000020">
    <property type="protein sequence ID" value="KAL0104090.1"/>
    <property type="molecule type" value="Genomic_DNA"/>
</dbReference>
<evidence type="ECO:0000313" key="2">
    <source>
        <dbReference type="EMBL" id="KAL0124089.1"/>
    </source>
</evidence>
<accession>A0AAW2EME3</accession>
<evidence type="ECO:0000313" key="3">
    <source>
        <dbReference type="Proteomes" id="UP001430953"/>
    </source>
</evidence>
<dbReference type="Proteomes" id="UP001430953">
    <property type="component" value="Unassembled WGS sequence"/>
</dbReference>
<dbReference type="EMBL" id="JADYXP020000005">
    <property type="protein sequence ID" value="KAL0124089.1"/>
    <property type="molecule type" value="Genomic_DNA"/>
</dbReference>
<protein>
    <submittedName>
        <fullName evidence="1">Uncharacterized protein</fullName>
    </submittedName>
</protein>
<name>A0AAW2EME3_9HYME</name>
<keyword evidence="3" id="KW-1185">Reference proteome</keyword>
<reference evidence="1 3" key="1">
    <citation type="submission" date="2023-03" db="EMBL/GenBank/DDBJ databases">
        <title>High recombination rates correlate with genetic variation in Cardiocondyla obscurior ants.</title>
        <authorList>
            <person name="Errbii M."/>
        </authorList>
    </citation>
    <scope>NUCLEOTIDE SEQUENCE [LARGE SCALE GENOMIC DNA]</scope>
    <source>
        <strain evidence="1">Alpha-2009</strain>
        <tissue evidence="1">Whole body</tissue>
    </source>
</reference>
<proteinExistence type="predicted"/>
<sequence length="178" mass="20523">MHRKKNDSSTYWQVNFSHAYRLETCFVTNKKIFILGLEAEKLFHRLREKFGKERKKIRMSLPKSGAGTETSTYQSNWIFYNDLLFLTDHIIARHTTSNFQRCAVRSHSITVQSQSPIVQDGLEYKNLATSSLNKSNSSVSSSTIPLNKQSQLSPVELNLDHNLYCFSPTSSKFNTFFL</sequence>
<organism evidence="1 3">
    <name type="scientific">Cardiocondyla obscurior</name>
    <dbReference type="NCBI Taxonomy" id="286306"/>
    <lineage>
        <taxon>Eukaryota</taxon>
        <taxon>Metazoa</taxon>
        <taxon>Ecdysozoa</taxon>
        <taxon>Arthropoda</taxon>
        <taxon>Hexapoda</taxon>
        <taxon>Insecta</taxon>
        <taxon>Pterygota</taxon>
        <taxon>Neoptera</taxon>
        <taxon>Endopterygota</taxon>
        <taxon>Hymenoptera</taxon>
        <taxon>Apocrita</taxon>
        <taxon>Aculeata</taxon>
        <taxon>Formicoidea</taxon>
        <taxon>Formicidae</taxon>
        <taxon>Myrmicinae</taxon>
        <taxon>Cardiocondyla</taxon>
    </lineage>
</organism>